<evidence type="ECO:0000259" key="2">
    <source>
        <dbReference type="Pfam" id="PF13577"/>
    </source>
</evidence>
<name>A0A7Z2T2J4_9VIBR</name>
<protein>
    <submittedName>
        <fullName evidence="3">Nuclear transport factor 2 family protein</fullName>
    </submittedName>
</protein>
<keyword evidence="1" id="KW-0732">Signal</keyword>
<dbReference type="Proteomes" id="UP000464262">
    <property type="component" value="Chromosome 1"/>
</dbReference>
<feature type="signal peptide" evidence="1">
    <location>
        <begin position="1"/>
        <end position="23"/>
    </location>
</feature>
<evidence type="ECO:0000313" key="4">
    <source>
        <dbReference type="Proteomes" id="UP000464262"/>
    </source>
</evidence>
<evidence type="ECO:0000256" key="1">
    <source>
        <dbReference type="SAM" id="SignalP"/>
    </source>
</evidence>
<feature type="domain" description="SnoaL-like" evidence="2">
    <location>
        <begin position="28"/>
        <end position="150"/>
    </location>
</feature>
<sequence>MSKSIIKLIVSVALLATSLSILAAVMTQDEAKVRSNVQGFSALADQGAFEYLGRLFASEVTVDYTSLWGGEPATVSNVELMQQWAGFLPGFDTTFHELEAPMVTVQGSTATANVNFTARHWLGESGFWSVSGSYDFTLSKVGEDWVIEALKLNLEDETGSRDVLAEAPKFAVEKQNQREAKLLSY</sequence>
<dbReference type="AlphaFoldDB" id="A0A7Z2T2J4"/>
<organism evidence="3 4">
    <name type="scientific">Vibrio astriarenae</name>
    <dbReference type="NCBI Taxonomy" id="1481923"/>
    <lineage>
        <taxon>Bacteria</taxon>
        <taxon>Pseudomonadati</taxon>
        <taxon>Pseudomonadota</taxon>
        <taxon>Gammaproteobacteria</taxon>
        <taxon>Vibrionales</taxon>
        <taxon>Vibrionaceae</taxon>
        <taxon>Vibrio</taxon>
    </lineage>
</organism>
<accession>A0A7Z2T2J4</accession>
<evidence type="ECO:0000313" key="3">
    <source>
        <dbReference type="EMBL" id="QIA63070.1"/>
    </source>
</evidence>
<feature type="chain" id="PRO_5031107993" evidence="1">
    <location>
        <begin position="24"/>
        <end position="185"/>
    </location>
</feature>
<proteinExistence type="predicted"/>
<dbReference type="InterPro" id="IPR032710">
    <property type="entry name" value="NTF2-like_dom_sf"/>
</dbReference>
<keyword evidence="4" id="KW-1185">Reference proteome</keyword>
<dbReference type="SUPFAM" id="SSF54427">
    <property type="entry name" value="NTF2-like"/>
    <property type="match status" value="1"/>
</dbReference>
<dbReference type="EMBL" id="CP047475">
    <property type="protein sequence ID" value="QIA63070.1"/>
    <property type="molecule type" value="Genomic_DNA"/>
</dbReference>
<dbReference type="Gene3D" id="3.10.450.50">
    <property type="match status" value="1"/>
</dbReference>
<dbReference type="InterPro" id="IPR037401">
    <property type="entry name" value="SnoaL-like"/>
</dbReference>
<reference evidence="3 4" key="1">
    <citation type="submission" date="2020-01" db="EMBL/GenBank/DDBJ databases">
        <title>Whole genome and functional gene identification of agarase of Vibrio HN897.</title>
        <authorList>
            <person name="Liu Y."/>
            <person name="Zhao Z."/>
        </authorList>
    </citation>
    <scope>NUCLEOTIDE SEQUENCE [LARGE SCALE GENOMIC DNA]</scope>
    <source>
        <strain evidence="3 4">HN897</strain>
    </source>
</reference>
<dbReference type="RefSeq" id="WP_164647975.1">
    <property type="nucleotide sequence ID" value="NZ_CP047475.1"/>
</dbReference>
<gene>
    <name evidence="3" type="ORF">GT360_05880</name>
</gene>
<dbReference type="Pfam" id="PF13577">
    <property type="entry name" value="SnoaL_4"/>
    <property type="match status" value="1"/>
</dbReference>
<dbReference type="KEGG" id="vas:GT360_05880"/>